<proteinExistence type="predicted"/>
<keyword evidence="1 3" id="KW-0378">Hydrolase</keyword>
<protein>
    <submittedName>
        <fullName evidence="3">Alpha/beta hydrolase fold domain-containing protein</fullName>
    </submittedName>
</protein>
<evidence type="ECO:0000313" key="4">
    <source>
        <dbReference type="Proteomes" id="UP001589700"/>
    </source>
</evidence>
<dbReference type="PANTHER" id="PTHR48081">
    <property type="entry name" value="AB HYDROLASE SUPERFAMILY PROTEIN C4A8.06C"/>
    <property type="match status" value="1"/>
</dbReference>
<keyword evidence="4" id="KW-1185">Reference proteome</keyword>
<dbReference type="InterPro" id="IPR013094">
    <property type="entry name" value="AB_hydrolase_3"/>
</dbReference>
<feature type="domain" description="Alpha/beta hydrolase fold-3" evidence="2">
    <location>
        <begin position="76"/>
        <end position="273"/>
    </location>
</feature>
<dbReference type="GO" id="GO:0016787">
    <property type="term" value="F:hydrolase activity"/>
    <property type="evidence" value="ECO:0007669"/>
    <property type="project" value="UniProtKB-KW"/>
</dbReference>
<reference evidence="3 4" key="1">
    <citation type="submission" date="2024-09" db="EMBL/GenBank/DDBJ databases">
        <authorList>
            <person name="Sun Q."/>
            <person name="Mori K."/>
        </authorList>
    </citation>
    <scope>NUCLEOTIDE SEQUENCE [LARGE SCALE GENOMIC DNA]</scope>
    <source>
        <strain evidence="3 4">CCM 7659</strain>
    </source>
</reference>
<name>A0ABV5JQ21_9ACTN</name>
<dbReference type="Proteomes" id="UP001589700">
    <property type="component" value="Unassembled WGS sequence"/>
</dbReference>
<comment type="caution">
    <text evidence="3">The sequence shown here is derived from an EMBL/GenBank/DDBJ whole genome shotgun (WGS) entry which is preliminary data.</text>
</comment>
<dbReference type="RefSeq" id="WP_182633572.1">
    <property type="nucleotide sequence ID" value="NZ_JAALDM010000319.1"/>
</dbReference>
<dbReference type="Gene3D" id="3.40.50.1820">
    <property type="entry name" value="alpha/beta hydrolase"/>
    <property type="match status" value="1"/>
</dbReference>
<dbReference type="PANTHER" id="PTHR48081:SF8">
    <property type="entry name" value="ALPHA_BETA HYDROLASE FOLD-3 DOMAIN-CONTAINING PROTEIN-RELATED"/>
    <property type="match status" value="1"/>
</dbReference>
<dbReference type="Pfam" id="PF07859">
    <property type="entry name" value="Abhydrolase_3"/>
    <property type="match status" value="1"/>
</dbReference>
<evidence type="ECO:0000256" key="1">
    <source>
        <dbReference type="ARBA" id="ARBA00022801"/>
    </source>
</evidence>
<sequence length="298" mass="31886">MKVPENLIPWLVRVTGRNKVFLTQEAAKAHAEKVARQPRPFGPPARLRGVDVSMTVREGWPVYTVVPSGARPSGCVVFVHGGGWVNEIVRQHWKLIAQIAIESRTTVVVPIYPLIPVGTAATVVAETVDIALESRERYGDVRLAGDSAGGQISLSAAQVLRDSHGVTLSRTVLISPAADLTWSNPRIPGVQPDDPWLAVPGGHYLSSVWRGDLELTNPLVSPLFGDLAGLGPVVIFSGTRDILNPDASLLASNLKEAGVEVEYHEQPGGLHDYPLLPTASGERARRLITSALAAPPAD</sequence>
<dbReference type="EMBL" id="JBHMDY010000004">
    <property type="protein sequence ID" value="MFB9259849.1"/>
    <property type="molecule type" value="Genomic_DNA"/>
</dbReference>
<organism evidence="3 4">
    <name type="scientific">Dietzia aerolata</name>
    <dbReference type="NCBI Taxonomy" id="595984"/>
    <lineage>
        <taxon>Bacteria</taxon>
        <taxon>Bacillati</taxon>
        <taxon>Actinomycetota</taxon>
        <taxon>Actinomycetes</taxon>
        <taxon>Mycobacteriales</taxon>
        <taxon>Dietziaceae</taxon>
        <taxon>Dietzia</taxon>
    </lineage>
</organism>
<dbReference type="InterPro" id="IPR050300">
    <property type="entry name" value="GDXG_lipolytic_enzyme"/>
</dbReference>
<gene>
    <name evidence="3" type="ORF">ACFFVD_08550</name>
</gene>
<dbReference type="InterPro" id="IPR029058">
    <property type="entry name" value="AB_hydrolase_fold"/>
</dbReference>
<evidence type="ECO:0000259" key="2">
    <source>
        <dbReference type="Pfam" id="PF07859"/>
    </source>
</evidence>
<dbReference type="SUPFAM" id="SSF53474">
    <property type="entry name" value="alpha/beta-Hydrolases"/>
    <property type="match status" value="1"/>
</dbReference>
<evidence type="ECO:0000313" key="3">
    <source>
        <dbReference type="EMBL" id="MFB9259849.1"/>
    </source>
</evidence>
<accession>A0ABV5JQ21</accession>